<dbReference type="PANTHER" id="PTHR30055:SF148">
    <property type="entry name" value="TETR-FAMILY TRANSCRIPTIONAL REGULATOR"/>
    <property type="match status" value="1"/>
</dbReference>
<dbReference type="Pfam" id="PF00440">
    <property type="entry name" value="TetR_N"/>
    <property type="match status" value="1"/>
</dbReference>
<dbReference type="GO" id="GO:0000976">
    <property type="term" value="F:transcription cis-regulatory region binding"/>
    <property type="evidence" value="ECO:0007669"/>
    <property type="project" value="TreeGrafter"/>
</dbReference>
<evidence type="ECO:0000256" key="2">
    <source>
        <dbReference type="PROSITE-ProRule" id="PRU00335"/>
    </source>
</evidence>
<gene>
    <name evidence="4" type="ORF">FAZ69_27025</name>
</gene>
<evidence type="ECO:0000256" key="1">
    <source>
        <dbReference type="ARBA" id="ARBA00023125"/>
    </source>
</evidence>
<sequence>MDNPSRSERSRNAAIQAALTIIARDGPGKLTFEALSRESGISKGGLMHQFRTKVDVLKALLQHQSDHLEKFSQDYQAALAPAKAEPALAAQIATLREATAQSQSVALAIVAALIEAPDLLEGNRELAARHAKTIQAEAADPDLSMLRWEAALGLTLSQLFGISPLSEKERDRLFECLLDDERWTAHAAVPKAPRGRKPGVGD</sequence>
<dbReference type="AlphaFoldDB" id="A0A4U1HQ32"/>
<dbReference type="Pfam" id="PF17937">
    <property type="entry name" value="TetR_C_28"/>
    <property type="match status" value="1"/>
</dbReference>
<organism evidence="4 5">
    <name type="scientific">Trinickia terrae</name>
    <dbReference type="NCBI Taxonomy" id="2571161"/>
    <lineage>
        <taxon>Bacteria</taxon>
        <taxon>Pseudomonadati</taxon>
        <taxon>Pseudomonadota</taxon>
        <taxon>Betaproteobacteria</taxon>
        <taxon>Burkholderiales</taxon>
        <taxon>Burkholderiaceae</taxon>
        <taxon>Trinickia</taxon>
    </lineage>
</organism>
<dbReference type="RefSeq" id="WP_136898165.1">
    <property type="nucleotide sequence ID" value="NZ_SWJE01000017.1"/>
</dbReference>
<dbReference type="SUPFAM" id="SSF46689">
    <property type="entry name" value="Homeodomain-like"/>
    <property type="match status" value="1"/>
</dbReference>
<feature type="domain" description="HTH tetR-type" evidence="3">
    <location>
        <begin position="8"/>
        <end position="68"/>
    </location>
</feature>
<dbReference type="OrthoDB" id="9809772at2"/>
<dbReference type="InterPro" id="IPR001647">
    <property type="entry name" value="HTH_TetR"/>
</dbReference>
<dbReference type="Proteomes" id="UP000305539">
    <property type="component" value="Unassembled WGS sequence"/>
</dbReference>
<dbReference type="InterPro" id="IPR050109">
    <property type="entry name" value="HTH-type_TetR-like_transc_reg"/>
</dbReference>
<reference evidence="4 5" key="1">
    <citation type="submission" date="2019-04" db="EMBL/GenBank/DDBJ databases">
        <title>Trinickia sp. 7GSK02, isolated from subtropical forest soil.</title>
        <authorList>
            <person name="Gao Z.-H."/>
            <person name="Qiu L.-H."/>
        </authorList>
    </citation>
    <scope>NUCLEOTIDE SEQUENCE [LARGE SCALE GENOMIC DNA]</scope>
    <source>
        <strain evidence="4 5">7GSK02</strain>
    </source>
</reference>
<keyword evidence="1 2" id="KW-0238">DNA-binding</keyword>
<dbReference type="Gene3D" id="1.10.357.10">
    <property type="entry name" value="Tetracycline Repressor, domain 2"/>
    <property type="match status" value="1"/>
</dbReference>
<dbReference type="InterPro" id="IPR009057">
    <property type="entry name" value="Homeodomain-like_sf"/>
</dbReference>
<dbReference type="GO" id="GO:0003700">
    <property type="term" value="F:DNA-binding transcription factor activity"/>
    <property type="evidence" value="ECO:0007669"/>
    <property type="project" value="TreeGrafter"/>
</dbReference>
<comment type="caution">
    <text evidence="4">The sequence shown here is derived from an EMBL/GenBank/DDBJ whole genome shotgun (WGS) entry which is preliminary data.</text>
</comment>
<name>A0A4U1HQ32_9BURK</name>
<dbReference type="PANTHER" id="PTHR30055">
    <property type="entry name" value="HTH-TYPE TRANSCRIPTIONAL REGULATOR RUTR"/>
    <property type="match status" value="1"/>
</dbReference>
<dbReference type="PROSITE" id="PS50977">
    <property type="entry name" value="HTH_TETR_2"/>
    <property type="match status" value="1"/>
</dbReference>
<accession>A0A4U1HQ32</accession>
<evidence type="ECO:0000313" key="4">
    <source>
        <dbReference type="EMBL" id="TKC81624.1"/>
    </source>
</evidence>
<keyword evidence="5" id="KW-1185">Reference proteome</keyword>
<protein>
    <submittedName>
        <fullName evidence="4">TetR/AcrR family transcriptional regulator</fullName>
    </submittedName>
</protein>
<feature type="DNA-binding region" description="H-T-H motif" evidence="2">
    <location>
        <begin position="31"/>
        <end position="50"/>
    </location>
</feature>
<dbReference type="EMBL" id="SWJE01000017">
    <property type="protein sequence ID" value="TKC81624.1"/>
    <property type="molecule type" value="Genomic_DNA"/>
</dbReference>
<proteinExistence type="predicted"/>
<evidence type="ECO:0000259" key="3">
    <source>
        <dbReference type="PROSITE" id="PS50977"/>
    </source>
</evidence>
<evidence type="ECO:0000313" key="5">
    <source>
        <dbReference type="Proteomes" id="UP000305539"/>
    </source>
</evidence>
<dbReference type="InterPro" id="IPR041479">
    <property type="entry name" value="TetR_CgmR_C"/>
</dbReference>